<dbReference type="Pfam" id="PF26398">
    <property type="entry name" value="Cap2_linker"/>
    <property type="match status" value="1"/>
</dbReference>
<protein>
    <submittedName>
        <fullName evidence="3">ThiF family adenylyltransferase</fullName>
    </submittedName>
</protein>
<evidence type="ECO:0000313" key="4">
    <source>
        <dbReference type="Proteomes" id="UP000281810"/>
    </source>
</evidence>
<dbReference type="GO" id="GO:0061503">
    <property type="term" value="F:tRNA threonylcarbamoyladenosine dehydratase"/>
    <property type="evidence" value="ECO:0007669"/>
    <property type="project" value="TreeGrafter"/>
</dbReference>
<dbReference type="Gene3D" id="3.40.50.720">
    <property type="entry name" value="NAD(P)-binding Rossmann-like Domain"/>
    <property type="match status" value="1"/>
</dbReference>
<dbReference type="GO" id="GO:0061504">
    <property type="term" value="P:cyclic threonylcarbamoyladenosine biosynthetic process"/>
    <property type="evidence" value="ECO:0007669"/>
    <property type="project" value="TreeGrafter"/>
</dbReference>
<feature type="domain" description="Cap2 central linker" evidence="2">
    <location>
        <begin position="154"/>
        <end position="358"/>
    </location>
</feature>
<dbReference type="InterPro" id="IPR058964">
    <property type="entry name" value="Cap2_linker"/>
</dbReference>
<keyword evidence="3" id="KW-0548">Nucleotidyltransferase</keyword>
<dbReference type="OrthoDB" id="4088010at2"/>
<dbReference type="AlphaFoldDB" id="A0A3G8Y3N7"/>
<dbReference type="GO" id="GO:0008641">
    <property type="term" value="F:ubiquitin-like modifier activating enzyme activity"/>
    <property type="evidence" value="ECO:0007669"/>
    <property type="project" value="InterPro"/>
</dbReference>
<dbReference type="GO" id="GO:0016779">
    <property type="term" value="F:nucleotidyltransferase activity"/>
    <property type="evidence" value="ECO:0007669"/>
    <property type="project" value="UniProtKB-KW"/>
</dbReference>
<keyword evidence="3" id="KW-0808">Transferase</keyword>
<sequence length="607" mass="69514">MLNQDVLHNLEASDELRIARRQLEKIEGYSLVQDFLWNEVLRKWYLVFKISLNLPESEFVARETEWYLFADDEYPGGDISILPSNENGISSTFQHQEYNLRSDKLDWKSGKICLTETQGSWGRKQYLKEPRNVNLRLKWHVERCMQWIIAASNNTLTEVDDPFELPPFPPRSNVHLVFDEDEASFKNWTSVNTNSGTFEAVRFSRSVDLFLIRHFTVSSCQFKLPWGTRITSLEQEVRYGIWCLIDDIPVLSPWKIPTSFAELKTILQKQNVDLSRLLYDECQTLRKEGRIPSFVLLGFPVAKKIGEKPSLIHWFGFNFPKLPVVNGFRPDCPELINTQIKIASQNNKNIKWICTENWNTKQLNSRGRLKQDISELKILLIGAGSVGSVFIQALVRLGVLNVEVLDMDIVQAGNMSRHILTLNSIGLKKAEALSNHLNGIFPAVKSTFENATLKDVLQKNKNYLTTFDIVIDATGSDDVLKQIGDKLDDGQKFFFVSVSTGYLADSFYLYTRPVNENNRLLDDFNTKIEKWLTIDSQKSSGDEEIIEGVGCWHPLFPARIDDIQMLTGAAIKFFEKQIIQGKQAKLTVISKIYDDNGNFTGLNMSDE</sequence>
<evidence type="ECO:0000259" key="1">
    <source>
        <dbReference type="Pfam" id="PF00899"/>
    </source>
</evidence>
<dbReference type="InterPro" id="IPR035985">
    <property type="entry name" value="Ubiquitin-activating_enz"/>
</dbReference>
<dbReference type="InterPro" id="IPR045886">
    <property type="entry name" value="ThiF/MoeB/HesA"/>
</dbReference>
<evidence type="ECO:0000259" key="2">
    <source>
        <dbReference type="Pfam" id="PF26398"/>
    </source>
</evidence>
<proteinExistence type="predicted"/>
<dbReference type="InterPro" id="IPR000594">
    <property type="entry name" value="ThiF_NAD_FAD-bd"/>
</dbReference>
<gene>
    <name evidence="3" type="ORF">EIB74_01305</name>
</gene>
<dbReference type="PANTHER" id="PTHR43267:SF1">
    <property type="entry name" value="TRNA THREONYLCARBAMOYLADENOSINE DEHYDRATASE"/>
    <property type="match status" value="1"/>
</dbReference>
<keyword evidence="4" id="KW-1185">Reference proteome</keyword>
<reference evidence="4" key="1">
    <citation type="submission" date="2018-11" db="EMBL/GenBank/DDBJ databases">
        <title>Proposal to divide the Flavobacteriaceae and reorganize its genera based on Amino Acid Identity values calculated from whole genome sequences.</title>
        <authorList>
            <person name="Nicholson A.C."/>
            <person name="Gulvik C.A."/>
            <person name="Whitney A.M."/>
            <person name="Humrighouse B.W."/>
            <person name="Bell M."/>
            <person name="Holmes B."/>
            <person name="Steigerwalt A.B."/>
            <person name="Villarma A."/>
            <person name="Sheth M."/>
            <person name="Batra D."/>
            <person name="Pryor J."/>
            <person name="Bernardet J.-F."/>
            <person name="Hugo C."/>
            <person name="Kampfer P."/>
            <person name="Newman J.D."/>
            <person name="McQuiston J.R."/>
        </authorList>
    </citation>
    <scope>NUCLEOTIDE SEQUENCE [LARGE SCALE GENOMIC DNA]</scope>
    <source>
        <strain evidence="4">F5649</strain>
    </source>
</reference>
<dbReference type="PANTHER" id="PTHR43267">
    <property type="entry name" value="TRNA THREONYLCARBAMOYLADENOSINE DEHYDRATASE"/>
    <property type="match status" value="1"/>
</dbReference>
<evidence type="ECO:0000313" key="3">
    <source>
        <dbReference type="EMBL" id="AZI38677.1"/>
    </source>
</evidence>
<organism evidence="3 4">
    <name type="scientific">Epilithonimonas vandammei</name>
    <dbReference type="NCBI Taxonomy" id="2487072"/>
    <lineage>
        <taxon>Bacteria</taxon>
        <taxon>Pseudomonadati</taxon>
        <taxon>Bacteroidota</taxon>
        <taxon>Flavobacteriia</taxon>
        <taxon>Flavobacteriales</taxon>
        <taxon>Weeksellaceae</taxon>
        <taxon>Chryseobacterium group</taxon>
        <taxon>Epilithonimonas</taxon>
    </lineage>
</organism>
<dbReference type="CDD" id="cd01483">
    <property type="entry name" value="E1_enzyme_family"/>
    <property type="match status" value="1"/>
</dbReference>
<dbReference type="Proteomes" id="UP000281810">
    <property type="component" value="Chromosome"/>
</dbReference>
<accession>A0A3G8Y3N7</accession>
<feature type="domain" description="THIF-type NAD/FAD binding fold" evidence="1">
    <location>
        <begin position="370"/>
        <end position="474"/>
    </location>
</feature>
<dbReference type="Pfam" id="PF00899">
    <property type="entry name" value="ThiF"/>
    <property type="match status" value="1"/>
</dbReference>
<dbReference type="EMBL" id="CP034161">
    <property type="protein sequence ID" value="AZI38677.1"/>
    <property type="molecule type" value="Genomic_DNA"/>
</dbReference>
<name>A0A3G8Y3N7_9FLAO</name>
<dbReference type="RefSeq" id="WP_124801012.1">
    <property type="nucleotide sequence ID" value="NZ_CP034161.1"/>
</dbReference>
<dbReference type="SUPFAM" id="SSF69572">
    <property type="entry name" value="Activating enzymes of the ubiquitin-like proteins"/>
    <property type="match status" value="1"/>
</dbReference>